<dbReference type="SUPFAM" id="SSF51735">
    <property type="entry name" value="NAD(P)-binding Rossmann-fold domains"/>
    <property type="match status" value="1"/>
</dbReference>
<evidence type="ECO:0000313" key="7">
    <source>
        <dbReference type="Proteomes" id="UP000800040"/>
    </source>
</evidence>
<dbReference type="EMBL" id="ML975248">
    <property type="protein sequence ID" value="KAF1838972.1"/>
    <property type="molecule type" value="Genomic_DNA"/>
</dbReference>
<dbReference type="SUPFAM" id="SSF50129">
    <property type="entry name" value="GroES-like"/>
    <property type="match status" value="1"/>
</dbReference>
<protein>
    <submittedName>
        <fullName evidence="6">Alcohol dehydrogenase GroES-like domain-containing protein</fullName>
    </submittedName>
</protein>
<dbReference type="PANTHER" id="PTHR45348">
    <property type="entry name" value="HYPOTHETICAL OXIDOREDUCTASE (EUROFUNG)"/>
    <property type="match status" value="1"/>
</dbReference>
<evidence type="ECO:0000256" key="2">
    <source>
        <dbReference type="ARBA" id="ARBA00011245"/>
    </source>
</evidence>
<comment type="similarity">
    <text evidence="1">Belongs to the zinc-containing alcohol dehydrogenase family.</text>
</comment>
<evidence type="ECO:0000256" key="3">
    <source>
        <dbReference type="ARBA" id="ARBA00022857"/>
    </source>
</evidence>
<reference evidence="6" key="1">
    <citation type="submission" date="2020-01" db="EMBL/GenBank/DDBJ databases">
        <authorList>
            <consortium name="DOE Joint Genome Institute"/>
            <person name="Haridas S."/>
            <person name="Albert R."/>
            <person name="Binder M."/>
            <person name="Bloem J."/>
            <person name="Labutti K."/>
            <person name="Salamov A."/>
            <person name="Andreopoulos B."/>
            <person name="Baker S.E."/>
            <person name="Barry K."/>
            <person name="Bills G."/>
            <person name="Bluhm B.H."/>
            <person name="Cannon C."/>
            <person name="Castanera R."/>
            <person name="Culley D.E."/>
            <person name="Daum C."/>
            <person name="Ezra D."/>
            <person name="Gonzalez J.B."/>
            <person name="Henrissat B."/>
            <person name="Kuo A."/>
            <person name="Liang C."/>
            <person name="Lipzen A."/>
            <person name="Lutzoni F."/>
            <person name="Magnuson J."/>
            <person name="Mondo S."/>
            <person name="Nolan M."/>
            <person name="Ohm R."/>
            <person name="Pangilinan J."/>
            <person name="Park H.-J."/>
            <person name="Ramirez L."/>
            <person name="Alfaro M."/>
            <person name="Sun H."/>
            <person name="Tritt A."/>
            <person name="Yoshinaga Y."/>
            <person name="Zwiers L.-H."/>
            <person name="Turgeon B.G."/>
            <person name="Goodwin S.B."/>
            <person name="Spatafora J.W."/>
            <person name="Crous P.W."/>
            <person name="Grigoriev I.V."/>
        </authorList>
    </citation>
    <scope>NUCLEOTIDE SEQUENCE</scope>
    <source>
        <strain evidence="6">P77</strain>
    </source>
</reference>
<accession>A0A6A5KS24</accession>
<keyword evidence="4" id="KW-0560">Oxidoreductase</keyword>
<keyword evidence="3" id="KW-0521">NADP</keyword>
<evidence type="ECO:0000256" key="1">
    <source>
        <dbReference type="ARBA" id="ARBA00008072"/>
    </source>
</evidence>
<dbReference type="Pfam" id="PF00107">
    <property type="entry name" value="ADH_zinc_N"/>
    <property type="match status" value="1"/>
</dbReference>
<dbReference type="PANTHER" id="PTHR45348:SF6">
    <property type="entry name" value="TRANS-ENOYL REDUCTASE APDC"/>
    <property type="match status" value="1"/>
</dbReference>
<proteinExistence type="inferred from homology"/>
<sequence>MKALVSGESGDYHVAEDVDVPSPGPGMILCRVHAVSLNPVDQKIIDYSNNPGAVGGFDLAGIVVQIGEGVERFKAGDRVLAVTFGLNPSDRTAGAFAEYALATVDLSCHIPETLSFVQACSMGLSIITAGLALFQAPGLRLSMPRLDTVTGEGAGAFVLVSGGATSTGTMATQFLKIFGYTPIVTCSPANNNLCESFGATACFDYHSSTCGADIREHTGNTLTNVFDCVTSAATMKMCYEAIGSSGGTYITLEPVTTAVKYTRRDVHADWIMAHSALGVPLELPGTFGRPRIPEHRQFGALWFGLIEKLLHEEKIRNHPLEVREGGLSQIPLGLEAFSNGSVRARKLVVPIVA</sequence>
<comment type="subunit">
    <text evidence="2">Monomer.</text>
</comment>
<dbReference type="InterPro" id="IPR013154">
    <property type="entry name" value="ADH-like_N"/>
</dbReference>
<dbReference type="AlphaFoldDB" id="A0A6A5KS24"/>
<dbReference type="InterPro" id="IPR036291">
    <property type="entry name" value="NAD(P)-bd_dom_sf"/>
</dbReference>
<dbReference type="InterPro" id="IPR020843">
    <property type="entry name" value="ER"/>
</dbReference>
<dbReference type="GO" id="GO:0016651">
    <property type="term" value="F:oxidoreductase activity, acting on NAD(P)H"/>
    <property type="evidence" value="ECO:0007669"/>
    <property type="project" value="InterPro"/>
</dbReference>
<dbReference type="Pfam" id="PF08240">
    <property type="entry name" value="ADH_N"/>
    <property type="match status" value="1"/>
</dbReference>
<dbReference type="InterPro" id="IPR047122">
    <property type="entry name" value="Trans-enoyl_RdTase-like"/>
</dbReference>
<dbReference type="Gene3D" id="3.90.180.10">
    <property type="entry name" value="Medium-chain alcohol dehydrogenases, catalytic domain"/>
    <property type="match status" value="1"/>
</dbReference>
<gene>
    <name evidence="6" type="ORF">BDW02DRAFT_515817</name>
</gene>
<organism evidence="6 7">
    <name type="scientific">Decorospora gaudefroyi</name>
    <dbReference type="NCBI Taxonomy" id="184978"/>
    <lineage>
        <taxon>Eukaryota</taxon>
        <taxon>Fungi</taxon>
        <taxon>Dikarya</taxon>
        <taxon>Ascomycota</taxon>
        <taxon>Pezizomycotina</taxon>
        <taxon>Dothideomycetes</taxon>
        <taxon>Pleosporomycetidae</taxon>
        <taxon>Pleosporales</taxon>
        <taxon>Pleosporineae</taxon>
        <taxon>Pleosporaceae</taxon>
        <taxon>Decorospora</taxon>
    </lineage>
</organism>
<feature type="domain" description="Enoyl reductase (ER)" evidence="5">
    <location>
        <begin position="7"/>
        <end position="349"/>
    </location>
</feature>
<dbReference type="InterPro" id="IPR011032">
    <property type="entry name" value="GroES-like_sf"/>
</dbReference>
<name>A0A6A5KS24_9PLEO</name>
<dbReference type="SMART" id="SM00829">
    <property type="entry name" value="PKS_ER"/>
    <property type="match status" value="1"/>
</dbReference>
<evidence type="ECO:0000259" key="5">
    <source>
        <dbReference type="SMART" id="SM00829"/>
    </source>
</evidence>
<dbReference type="Gene3D" id="3.40.50.720">
    <property type="entry name" value="NAD(P)-binding Rossmann-like Domain"/>
    <property type="match status" value="1"/>
</dbReference>
<dbReference type="CDD" id="cd08249">
    <property type="entry name" value="enoyl_reductase_like"/>
    <property type="match status" value="1"/>
</dbReference>
<dbReference type="InterPro" id="IPR013149">
    <property type="entry name" value="ADH-like_C"/>
</dbReference>
<evidence type="ECO:0000313" key="6">
    <source>
        <dbReference type="EMBL" id="KAF1838972.1"/>
    </source>
</evidence>
<keyword evidence="7" id="KW-1185">Reference proteome</keyword>
<dbReference type="OrthoDB" id="48317at2759"/>
<evidence type="ECO:0000256" key="4">
    <source>
        <dbReference type="ARBA" id="ARBA00023002"/>
    </source>
</evidence>
<dbReference type="Proteomes" id="UP000800040">
    <property type="component" value="Unassembled WGS sequence"/>
</dbReference>